<feature type="domain" description="LamG-like jellyroll fold" evidence="3">
    <location>
        <begin position="42"/>
        <end position="175"/>
    </location>
</feature>
<dbReference type="InterPro" id="IPR013320">
    <property type="entry name" value="ConA-like_dom_sf"/>
</dbReference>
<dbReference type="Pfam" id="PF07589">
    <property type="entry name" value="PEP-CTERM"/>
    <property type="match status" value="1"/>
</dbReference>
<dbReference type="SUPFAM" id="SSF49899">
    <property type="entry name" value="Concanavalin A-like lectins/glucanases"/>
    <property type="match status" value="1"/>
</dbReference>
<dbReference type="EMBL" id="LAZR01000156">
    <property type="protein sequence ID" value="KKN85689.1"/>
    <property type="molecule type" value="Genomic_DNA"/>
</dbReference>
<dbReference type="AlphaFoldDB" id="A0A0F9U286"/>
<dbReference type="InterPro" id="IPR013424">
    <property type="entry name" value="Ice-binding_C"/>
</dbReference>
<gene>
    <name evidence="4" type="ORF">LCGC14_0276730</name>
</gene>
<keyword evidence="2" id="KW-1015">Disulfide bond</keyword>
<protein>
    <recommendedName>
        <fullName evidence="3">LamG-like jellyroll fold domain-containing protein</fullName>
    </recommendedName>
</protein>
<evidence type="ECO:0000313" key="4">
    <source>
        <dbReference type="EMBL" id="KKN85689.1"/>
    </source>
</evidence>
<name>A0A0F9U286_9ZZZZ</name>
<proteinExistence type="predicted"/>
<evidence type="ECO:0000259" key="3">
    <source>
        <dbReference type="SMART" id="SM00560"/>
    </source>
</evidence>
<evidence type="ECO:0000256" key="1">
    <source>
        <dbReference type="ARBA" id="ARBA00022729"/>
    </source>
</evidence>
<reference evidence="4" key="1">
    <citation type="journal article" date="2015" name="Nature">
        <title>Complex archaea that bridge the gap between prokaryotes and eukaryotes.</title>
        <authorList>
            <person name="Spang A."/>
            <person name="Saw J.H."/>
            <person name="Jorgensen S.L."/>
            <person name="Zaremba-Niedzwiedzka K."/>
            <person name="Martijn J."/>
            <person name="Lind A.E."/>
            <person name="van Eijk R."/>
            <person name="Schleper C."/>
            <person name="Guy L."/>
            <person name="Ettema T.J."/>
        </authorList>
    </citation>
    <scope>NUCLEOTIDE SEQUENCE</scope>
</reference>
<dbReference type="InterPro" id="IPR006558">
    <property type="entry name" value="LamG-like"/>
</dbReference>
<dbReference type="Gene3D" id="2.60.120.200">
    <property type="match status" value="1"/>
</dbReference>
<accession>A0A0F9U286</accession>
<evidence type="ECO:0000256" key="2">
    <source>
        <dbReference type="ARBA" id="ARBA00023157"/>
    </source>
</evidence>
<keyword evidence="1" id="KW-0732">Signal</keyword>
<sequence>MRRRLLTGLIAALISTSAHAGALRFDGGEFAKIPDTVALRPSEFTIELWFKAYSTPGSWNHLMTKPTGTGVSDSFWMAFSPNTRMALEVGVDDVELNRWHHVALTATTTGPGVSYRELFLDGIQIDFWEYNPPWPYDDSPVFLGADDNNHDGIGGLRFVGLIDEVRIWGQPRTAAEIQATKDSELYGTEAGLLAYWRLNEGQGQIMHDAVATGSDGLLGYDDLPAGDQWDPAWVTEGAPITPIPEPATMGLLALGGLALLKRKQRQWHGVSLIIRKC</sequence>
<comment type="caution">
    <text evidence="4">The sequence shown here is derived from an EMBL/GenBank/DDBJ whole genome shotgun (WGS) entry which is preliminary data.</text>
</comment>
<organism evidence="4">
    <name type="scientific">marine sediment metagenome</name>
    <dbReference type="NCBI Taxonomy" id="412755"/>
    <lineage>
        <taxon>unclassified sequences</taxon>
        <taxon>metagenomes</taxon>
        <taxon>ecological metagenomes</taxon>
    </lineage>
</organism>
<dbReference type="Pfam" id="PF13385">
    <property type="entry name" value="Laminin_G_3"/>
    <property type="match status" value="1"/>
</dbReference>
<dbReference type="NCBIfam" id="TIGR02595">
    <property type="entry name" value="PEP_CTERM"/>
    <property type="match status" value="1"/>
</dbReference>
<dbReference type="SMART" id="SM00560">
    <property type="entry name" value="LamGL"/>
    <property type="match status" value="1"/>
</dbReference>